<dbReference type="Gene3D" id="3.90.550.10">
    <property type="entry name" value="Spore Coat Polysaccharide Biosynthesis Protein SpsA, Chain A"/>
    <property type="match status" value="1"/>
</dbReference>
<dbReference type="InterPro" id="IPR029044">
    <property type="entry name" value="Nucleotide-diphossugar_trans"/>
</dbReference>
<name>A0A1N7M131_9RHOB</name>
<proteinExistence type="predicted"/>
<sequence length="314" mass="35387">MKPLNWLWGRRGRSGPTICISLIKNEQDIIEPFLRHNRRFFDEMIVLDHGSTDDTAAIAQRCAQELGHIHITPIEEPAYHQSKFTTEALRAAVRDYHPDYVVFLDADEFIGSESRAAFDRVLSRVPARACGEVRWQTYLPAPMASPPPDPIAQIAFRREAELPQFSKIILRLAGHAADQIVIGQGNHSATRRGKALKTVPLPDLCLMHFPVRSREQFIAKCAVGWSTHLKRADRSAVQAFQWEKVGRLVVEEGAALDTLEVDLSQAALEYAQDFPPPVWPQNTVAARPDIFYERKYSDGKFADPARLIAEALKT</sequence>
<gene>
    <name evidence="1" type="ORF">SAMN05421580_10539</name>
</gene>
<organism evidence="1 2">
    <name type="scientific">Rhodobacter aestuarii</name>
    <dbReference type="NCBI Taxonomy" id="453582"/>
    <lineage>
        <taxon>Bacteria</taxon>
        <taxon>Pseudomonadati</taxon>
        <taxon>Pseudomonadota</taxon>
        <taxon>Alphaproteobacteria</taxon>
        <taxon>Rhodobacterales</taxon>
        <taxon>Rhodobacter group</taxon>
        <taxon>Rhodobacter</taxon>
    </lineage>
</organism>
<dbReference type="GO" id="GO:0016740">
    <property type="term" value="F:transferase activity"/>
    <property type="evidence" value="ECO:0007669"/>
    <property type="project" value="UniProtKB-KW"/>
</dbReference>
<evidence type="ECO:0000313" key="2">
    <source>
        <dbReference type="Proteomes" id="UP000186221"/>
    </source>
</evidence>
<dbReference type="SUPFAM" id="SSF53448">
    <property type="entry name" value="Nucleotide-diphospho-sugar transferases"/>
    <property type="match status" value="1"/>
</dbReference>
<keyword evidence="2" id="KW-1185">Reference proteome</keyword>
<dbReference type="EMBL" id="FTOG01000005">
    <property type="protein sequence ID" value="SIS79762.1"/>
    <property type="molecule type" value="Genomic_DNA"/>
</dbReference>
<keyword evidence="1" id="KW-0808">Transferase</keyword>
<dbReference type="AlphaFoldDB" id="A0A1N7M131"/>
<dbReference type="Pfam" id="PF13704">
    <property type="entry name" value="Glyco_tranf_2_4"/>
    <property type="match status" value="1"/>
</dbReference>
<reference evidence="2" key="1">
    <citation type="submission" date="2017-01" db="EMBL/GenBank/DDBJ databases">
        <authorList>
            <person name="Varghese N."/>
            <person name="Submissions S."/>
        </authorList>
    </citation>
    <scope>NUCLEOTIDE SEQUENCE [LARGE SCALE GENOMIC DNA]</scope>
    <source>
        <strain evidence="2">DSM 19945</strain>
    </source>
</reference>
<dbReference type="RefSeq" id="WP_076484571.1">
    <property type="nucleotide sequence ID" value="NZ_FTOG01000005.1"/>
</dbReference>
<dbReference type="STRING" id="453582.SAMN05421580_10539"/>
<dbReference type="Proteomes" id="UP000186221">
    <property type="component" value="Unassembled WGS sequence"/>
</dbReference>
<evidence type="ECO:0000313" key="1">
    <source>
        <dbReference type="EMBL" id="SIS79762.1"/>
    </source>
</evidence>
<accession>A0A1N7M131</accession>
<protein>
    <submittedName>
        <fullName evidence="1">Glycosyl transferase family 2</fullName>
    </submittedName>
</protein>